<keyword evidence="2" id="KW-0677">Repeat</keyword>
<sequence>MGDAERMAQPPIVETTCFCKVDAGLKTVSGAKRFVPGAKLCLQPDIKPSIHPIGQKPSRGEKKTRNQSPLIPGLPDDLAISCLIRVPRSEHSKLLLVCKRWQRLLSGSYYYSLRKSLGIAEDWLYVIKQDREGKISWNAFDPIHHLWHRLPPIPREYAATRGFGCAVLGGSHLYLFGGEDPLRGLTRRVVYYSARTNKWHWAPHMPRRRHLFGSCVINNCLYIAGGENHGVQGLLRTGEVYDPSKSRWSFISELGQGMIPSMGVVYKGEWYLKGLGENQQVLSEAYQPETDTWHPVHGGIVTGWRSPSTTFNGRFYAVDCTDGCRIRAFDEMSGSWAKHMDSKAHFGSSPAVEAVALVPLNGKLCIVRNNLSISLVDVSGFESEAEPNCQDFWENIGGKGQFKTMITNLWSSLAGRNGLKSHIVHCQVLKA</sequence>
<evidence type="ECO:0000259" key="4">
    <source>
        <dbReference type="Pfam" id="PF00646"/>
    </source>
</evidence>
<organism evidence="5 6">
    <name type="scientific">Trapa natans</name>
    <name type="common">Water chestnut</name>
    <dbReference type="NCBI Taxonomy" id="22666"/>
    <lineage>
        <taxon>Eukaryota</taxon>
        <taxon>Viridiplantae</taxon>
        <taxon>Streptophyta</taxon>
        <taxon>Embryophyta</taxon>
        <taxon>Tracheophyta</taxon>
        <taxon>Spermatophyta</taxon>
        <taxon>Magnoliopsida</taxon>
        <taxon>eudicotyledons</taxon>
        <taxon>Gunneridae</taxon>
        <taxon>Pentapetalae</taxon>
        <taxon>rosids</taxon>
        <taxon>malvids</taxon>
        <taxon>Myrtales</taxon>
        <taxon>Lythraceae</taxon>
        <taxon>Trapa</taxon>
    </lineage>
</organism>
<dbReference type="CDD" id="cd22152">
    <property type="entry name" value="F-box_AtAFR-like"/>
    <property type="match status" value="1"/>
</dbReference>
<dbReference type="SUPFAM" id="SSF81383">
    <property type="entry name" value="F-box domain"/>
    <property type="match status" value="1"/>
</dbReference>
<feature type="domain" description="F-box" evidence="4">
    <location>
        <begin position="72"/>
        <end position="109"/>
    </location>
</feature>
<comment type="caution">
    <text evidence="5">The sequence shown here is derived from an EMBL/GenBank/DDBJ whole genome shotgun (WGS) entry which is preliminary data.</text>
</comment>
<evidence type="ECO:0000256" key="3">
    <source>
        <dbReference type="SAM" id="MobiDB-lite"/>
    </source>
</evidence>
<dbReference type="AlphaFoldDB" id="A0AAN7LU96"/>
<dbReference type="PANTHER" id="PTHR46344:SF16">
    <property type="entry name" value="KELCH MOTIF FAMILY PROTEIN, EXPRESSED"/>
    <property type="match status" value="1"/>
</dbReference>
<proteinExistence type="predicted"/>
<dbReference type="InterPro" id="IPR015915">
    <property type="entry name" value="Kelch-typ_b-propeller"/>
</dbReference>
<reference evidence="5 6" key="1">
    <citation type="journal article" date="2023" name="Hortic Res">
        <title>Pangenome of water caltrop reveals structural variations and asymmetric subgenome divergence after allopolyploidization.</title>
        <authorList>
            <person name="Zhang X."/>
            <person name="Chen Y."/>
            <person name="Wang L."/>
            <person name="Yuan Y."/>
            <person name="Fang M."/>
            <person name="Shi L."/>
            <person name="Lu R."/>
            <person name="Comes H.P."/>
            <person name="Ma Y."/>
            <person name="Chen Y."/>
            <person name="Huang G."/>
            <person name="Zhou Y."/>
            <person name="Zheng Z."/>
            <person name="Qiu Y."/>
        </authorList>
    </citation>
    <scope>NUCLEOTIDE SEQUENCE [LARGE SCALE GENOMIC DNA]</scope>
    <source>
        <strain evidence="5">F231</strain>
    </source>
</reference>
<dbReference type="Pfam" id="PF01344">
    <property type="entry name" value="Kelch_1"/>
    <property type="match status" value="1"/>
</dbReference>
<feature type="region of interest" description="Disordered" evidence="3">
    <location>
        <begin position="49"/>
        <end position="69"/>
    </location>
</feature>
<dbReference type="EMBL" id="JAXQNO010000009">
    <property type="protein sequence ID" value="KAK4791039.1"/>
    <property type="molecule type" value="Genomic_DNA"/>
</dbReference>
<evidence type="ECO:0000256" key="2">
    <source>
        <dbReference type="ARBA" id="ARBA00022737"/>
    </source>
</evidence>
<protein>
    <recommendedName>
        <fullName evidence="4">F-box domain-containing protein</fullName>
    </recommendedName>
</protein>
<dbReference type="InterPro" id="IPR001810">
    <property type="entry name" value="F-box_dom"/>
</dbReference>
<dbReference type="Pfam" id="PF00646">
    <property type="entry name" value="F-box"/>
    <property type="match status" value="1"/>
</dbReference>
<dbReference type="PANTHER" id="PTHR46344">
    <property type="entry name" value="OS02G0202900 PROTEIN"/>
    <property type="match status" value="1"/>
</dbReference>
<dbReference type="SUPFAM" id="SSF117281">
    <property type="entry name" value="Kelch motif"/>
    <property type="match status" value="1"/>
</dbReference>
<dbReference type="SMART" id="SM00612">
    <property type="entry name" value="Kelch"/>
    <property type="match status" value="2"/>
</dbReference>
<dbReference type="InterPro" id="IPR006652">
    <property type="entry name" value="Kelch_1"/>
</dbReference>
<name>A0AAN7LU96_TRANT</name>
<keyword evidence="1" id="KW-0880">Kelch repeat</keyword>
<accession>A0AAN7LU96</accession>
<evidence type="ECO:0000313" key="6">
    <source>
        <dbReference type="Proteomes" id="UP001346149"/>
    </source>
</evidence>
<dbReference type="Proteomes" id="UP001346149">
    <property type="component" value="Unassembled WGS sequence"/>
</dbReference>
<dbReference type="InterPro" id="IPR036047">
    <property type="entry name" value="F-box-like_dom_sf"/>
</dbReference>
<keyword evidence="6" id="KW-1185">Reference proteome</keyword>
<dbReference type="Gene3D" id="2.120.10.80">
    <property type="entry name" value="Kelch-type beta propeller"/>
    <property type="match status" value="1"/>
</dbReference>
<evidence type="ECO:0000313" key="5">
    <source>
        <dbReference type="EMBL" id="KAK4791039.1"/>
    </source>
</evidence>
<gene>
    <name evidence="5" type="ORF">SAY86_031452</name>
</gene>
<evidence type="ECO:0000256" key="1">
    <source>
        <dbReference type="ARBA" id="ARBA00022441"/>
    </source>
</evidence>